<dbReference type="CDD" id="cd03809">
    <property type="entry name" value="GT4_MtfB-like"/>
    <property type="match status" value="1"/>
</dbReference>
<evidence type="ECO:0000256" key="1">
    <source>
        <dbReference type="ARBA" id="ARBA00022679"/>
    </source>
</evidence>
<comment type="caution">
    <text evidence="4">The sequence shown here is derived from an EMBL/GenBank/DDBJ whole genome shotgun (WGS) entry which is preliminary data.</text>
</comment>
<proteinExistence type="predicted"/>
<evidence type="ECO:0000259" key="2">
    <source>
        <dbReference type="Pfam" id="PF00534"/>
    </source>
</evidence>
<sequence>MLSSAFGIGRYIQQLVLHLQQIDNENQYVLFLRQENFDEVKITNPNFTKILADVAWYTLEEQKKFLDILNKEKLDLMHFTHWNVPYFYQGKFVVTIHDLTMYHFARPEASTLGSVKFWLKDRAHRTLIRHLVKKAKYIIATSEFTAEDLVTTLGVSRDKITVTYQAPFVLETLEVNNENVLEKYGINKKFVLYVGVAYPHKNLETLLQSWQIFQEENIDYQLVLVGKENYFYKRLKTKFANLKNVIFTGFVDDKNLVSFYKKASAFVFPSLYEGFGLPPLEASLYGLPVASSSASCLPEVLGESSLYFDPYNKEQIVDVLNNVLSDENIRFELKNAARENLQRFSWEKLARETKNVYFLFLDDRK</sequence>
<keyword evidence="1" id="KW-0808">Transferase</keyword>
<evidence type="ECO:0008006" key="6">
    <source>
        <dbReference type="Google" id="ProtNLM"/>
    </source>
</evidence>
<dbReference type="GO" id="GO:0016757">
    <property type="term" value="F:glycosyltransferase activity"/>
    <property type="evidence" value="ECO:0007669"/>
    <property type="project" value="InterPro"/>
</dbReference>
<organism evidence="4 5">
    <name type="scientific">Candidatus Magasanikbacteria bacterium CG1_02_32_51</name>
    <dbReference type="NCBI Taxonomy" id="1805238"/>
    <lineage>
        <taxon>Bacteria</taxon>
        <taxon>Candidatus Magasanikiibacteriota</taxon>
    </lineage>
</organism>
<protein>
    <recommendedName>
        <fullName evidence="6">Glycosyl transferase family 1</fullName>
    </recommendedName>
</protein>
<feature type="domain" description="Glycosyl transferase family 1" evidence="2">
    <location>
        <begin position="183"/>
        <end position="339"/>
    </location>
</feature>
<dbReference type="InterPro" id="IPR028098">
    <property type="entry name" value="Glyco_trans_4-like_N"/>
</dbReference>
<reference evidence="4 5" key="1">
    <citation type="journal article" date="2016" name="Environ. Microbiol.">
        <title>Genomic resolution of a cold subsurface aquifer community provides metabolic insights for novel microbes adapted to high CO concentrations.</title>
        <authorList>
            <person name="Probst A.J."/>
            <person name="Castelle C.J."/>
            <person name="Singh A."/>
            <person name="Brown C.T."/>
            <person name="Anantharaman K."/>
            <person name="Sharon I."/>
            <person name="Hug L.A."/>
            <person name="Burstein D."/>
            <person name="Emerson J.B."/>
            <person name="Thomas B.C."/>
            <person name="Banfield J.F."/>
        </authorList>
    </citation>
    <scope>NUCLEOTIDE SEQUENCE [LARGE SCALE GENOMIC DNA]</scope>
    <source>
        <strain evidence="4">CG1_02_32_51</strain>
    </source>
</reference>
<dbReference type="Pfam" id="PF13439">
    <property type="entry name" value="Glyco_transf_4"/>
    <property type="match status" value="1"/>
</dbReference>
<dbReference type="SUPFAM" id="SSF53756">
    <property type="entry name" value="UDP-Glycosyltransferase/glycogen phosphorylase"/>
    <property type="match status" value="1"/>
</dbReference>
<evidence type="ECO:0000313" key="4">
    <source>
        <dbReference type="EMBL" id="OIO18553.1"/>
    </source>
</evidence>
<dbReference type="STRING" id="1805238.AUJ23_03415"/>
<evidence type="ECO:0000259" key="3">
    <source>
        <dbReference type="Pfam" id="PF13439"/>
    </source>
</evidence>
<name>A0A1J4U5D8_9BACT</name>
<evidence type="ECO:0000313" key="5">
    <source>
        <dbReference type="Proteomes" id="UP000181941"/>
    </source>
</evidence>
<dbReference type="InterPro" id="IPR001296">
    <property type="entry name" value="Glyco_trans_1"/>
</dbReference>
<dbReference type="Proteomes" id="UP000181941">
    <property type="component" value="Unassembled WGS sequence"/>
</dbReference>
<dbReference type="PANTHER" id="PTHR46401">
    <property type="entry name" value="GLYCOSYLTRANSFERASE WBBK-RELATED"/>
    <property type="match status" value="1"/>
</dbReference>
<feature type="domain" description="Glycosyltransferase subfamily 4-like N-terminal" evidence="3">
    <location>
        <begin position="7"/>
        <end position="164"/>
    </location>
</feature>
<dbReference type="AlphaFoldDB" id="A0A1J4U5D8"/>
<dbReference type="Gene3D" id="3.40.50.2000">
    <property type="entry name" value="Glycogen Phosphorylase B"/>
    <property type="match status" value="2"/>
</dbReference>
<accession>A0A1J4U5D8</accession>
<gene>
    <name evidence="4" type="ORF">AUJ23_03415</name>
</gene>
<dbReference type="Pfam" id="PF00534">
    <property type="entry name" value="Glycos_transf_1"/>
    <property type="match status" value="1"/>
</dbReference>
<dbReference type="EMBL" id="MNVC01000040">
    <property type="protein sequence ID" value="OIO18553.1"/>
    <property type="molecule type" value="Genomic_DNA"/>
</dbReference>
<dbReference type="GO" id="GO:0009103">
    <property type="term" value="P:lipopolysaccharide biosynthetic process"/>
    <property type="evidence" value="ECO:0007669"/>
    <property type="project" value="TreeGrafter"/>
</dbReference>
<dbReference type="PANTHER" id="PTHR46401:SF2">
    <property type="entry name" value="GLYCOSYLTRANSFERASE WBBK-RELATED"/>
    <property type="match status" value="1"/>
</dbReference>